<evidence type="ECO:0000259" key="4">
    <source>
        <dbReference type="SMART" id="SM00796"/>
    </source>
</evidence>
<dbReference type="InterPro" id="IPR003833">
    <property type="entry name" value="CT_C_D"/>
</dbReference>
<keyword evidence="2 5" id="KW-0378">Hydrolase</keyword>
<dbReference type="NCBIfam" id="TIGR00370">
    <property type="entry name" value="5-oxoprolinase subunit PxpB"/>
    <property type="match status" value="1"/>
</dbReference>
<dbReference type="SUPFAM" id="SSF50891">
    <property type="entry name" value="Cyclophilin-like"/>
    <property type="match status" value="1"/>
</dbReference>
<dbReference type="InterPro" id="IPR029000">
    <property type="entry name" value="Cyclophilin-like_dom_sf"/>
</dbReference>
<dbReference type="EC" id="3.5.2.9" evidence="5"/>
<name>A0A5P9K0P1_9HYPH</name>
<dbReference type="AlphaFoldDB" id="A0A5P9K0P1"/>
<evidence type="ECO:0000256" key="3">
    <source>
        <dbReference type="ARBA" id="ARBA00022840"/>
    </source>
</evidence>
<dbReference type="KEGG" id="mico:GDR74_15335"/>
<dbReference type="Gene3D" id="3.30.1360.40">
    <property type="match status" value="1"/>
</dbReference>
<dbReference type="RefSeq" id="WP_152587110.1">
    <property type="nucleotide sequence ID" value="NZ_CP045423.1"/>
</dbReference>
<feature type="domain" description="Carboxyltransferase" evidence="4">
    <location>
        <begin position="13"/>
        <end position="213"/>
    </location>
</feature>
<keyword evidence="6" id="KW-1185">Reference proteome</keyword>
<dbReference type="PANTHER" id="PTHR34698">
    <property type="entry name" value="5-OXOPROLINASE SUBUNIT B"/>
    <property type="match status" value="1"/>
</dbReference>
<keyword evidence="3" id="KW-0067">ATP-binding</keyword>
<gene>
    <name evidence="5" type="primary">pxpB</name>
    <name evidence="5" type="ORF">GDR74_15335</name>
</gene>
<dbReference type="Gene3D" id="2.40.100.10">
    <property type="entry name" value="Cyclophilin-like"/>
    <property type="match status" value="1"/>
</dbReference>
<dbReference type="GO" id="GO:0005524">
    <property type="term" value="F:ATP binding"/>
    <property type="evidence" value="ECO:0007669"/>
    <property type="project" value="UniProtKB-KW"/>
</dbReference>
<dbReference type="SMART" id="SM00796">
    <property type="entry name" value="AHS1"/>
    <property type="match status" value="1"/>
</dbReference>
<evidence type="ECO:0000313" key="5">
    <source>
        <dbReference type="EMBL" id="QFU17476.1"/>
    </source>
</evidence>
<evidence type="ECO:0000313" key="6">
    <source>
        <dbReference type="Proteomes" id="UP000325614"/>
    </source>
</evidence>
<dbReference type="Pfam" id="PF02682">
    <property type="entry name" value="CT_C_D"/>
    <property type="match status" value="1"/>
</dbReference>
<accession>A0A5P9K0P1</accession>
<evidence type="ECO:0000256" key="2">
    <source>
        <dbReference type="ARBA" id="ARBA00022801"/>
    </source>
</evidence>
<protein>
    <submittedName>
        <fullName evidence="5">5-oxoprolinase subunit PxpB</fullName>
        <ecNumber evidence="5">3.5.2.9</ecNumber>
    </submittedName>
</protein>
<dbReference type="GO" id="GO:0017168">
    <property type="term" value="F:5-oxoprolinase (ATP-hydrolyzing) activity"/>
    <property type="evidence" value="ECO:0007669"/>
    <property type="project" value="UniProtKB-EC"/>
</dbReference>
<sequence>MKAFCSGTPVQAPRILPCGDSALSVEFGDTIDPEVNGRVLALDEALRRKPLPGILETVPTYRSLLVHFDPVAADFAELSQHLLSEAEGLAPQATSGRRWKVPVVYGGPNGIDLEEVAERHGMSPARLIELHSGAVYRIYMLGFMPGFAYLGGLDPRLATPRRVHPRARIPSGSIIIGGAQAAVASIECPSGWHLLGRTPVRSYDPGREPVFLFSAGDEIVFEPVGPSRWDALERAAEAGEPVAEQVTP</sequence>
<dbReference type="InterPro" id="IPR010016">
    <property type="entry name" value="PxpB"/>
</dbReference>
<reference evidence="5 6" key="1">
    <citation type="submission" date="2019-10" db="EMBL/GenBank/DDBJ databases">
        <title>Isolation, Identification of Microvirga thermotolerans HR1, a novel thermophilic bacterium and Comparative Genomics of the genus Microvirga.</title>
        <authorList>
            <person name="Li J."/>
            <person name="Zhang W."/>
            <person name="Lin M."/>
            <person name="Wang J."/>
        </authorList>
    </citation>
    <scope>NUCLEOTIDE SEQUENCE [LARGE SCALE GENOMIC DNA]</scope>
    <source>
        <strain evidence="5 6">HR1</strain>
    </source>
</reference>
<evidence type="ECO:0000256" key="1">
    <source>
        <dbReference type="ARBA" id="ARBA00022741"/>
    </source>
</evidence>
<organism evidence="5 6">
    <name type="scientific">Microvirga thermotolerans</name>
    <dbReference type="NCBI Taxonomy" id="2651334"/>
    <lineage>
        <taxon>Bacteria</taxon>
        <taxon>Pseudomonadati</taxon>
        <taxon>Pseudomonadota</taxon>
        <taxon>Alphaproteobacteria</taxon>
        <taxon>Hyphomicrobiales</taxon>
        <taxon>Methylobacteriaceae</taxon>
        <taxon>Microvirga</taxon>
    </lineage>
</organism>
<dbReference type="EMBL" id="CP045423">
    <property type="protein sequence ID" value="QFU17476.1"/>
    <property type="molecule type" value="Genomic_DNA"/>
</dbReference>
<proteinExistence type="predicted"/>
<dbReference type="PANTHER" id="PTHR34698:SF2">
    <property type="entry name" value="5-OXOPROLINASE SUBUNIT B"/>
    <property type="match status" value="1"/>
</dbReference>
<dbReference type="SUPFAM" id="SSF160467">
    <property type="entry name" value="PH0987 N-terminal domain-like"/>
    <property type="match status" value="1"/>
</dbReference>
<keyword evidence="1" id="KW-0547">Nucleotide-binding</keyword>
<dbReference type="Proteomes" id="UP000325614">
    <property type="component" value="Chromosome"/>
</dbReference>